<keyword evidence="5" id="KW-0547">Nucleotide-binding</keyword>
<keyword evidence="6" id="KW-0067">ATP-binding</keyword>
<dbReference type="GO" id="GO:0016887">
    <property type="term" value="F:ATP hydrolysis activity"/>
    <property type="evidence" value="ECO:0007669"/>
    <property type="project" value="InterPro"/>
</dbReference>
<keyword evidence="7 9" id="KW-1133">Transmembrane helix</keyword>
<dbReference type="InterPro" id="IPR011527">
    <property type="entry name" value="ABC1_TM_dom"/>
</dbReference>
<dbReference type="AlphaFoldDB" id="B1FKZ2"/>
<dbReference type="SUPFAM" id="SSF90123">
    <property type="entry name" value="ABC transporter transmembrane region"/>
    <property type="match status" value="1"/>
</dbReference>
<dbReference type="PROSITE" id="PS50893">
    <property type="entry name" value="ABC_TRANSPORTER_2"/>
    <property type="match status" value="1"/>
</dbReference>
<dbReference type="Gene3D" id="3.40.50.300">
    <property type="entry name" value="P-loop containing nucleotide triphosphate hydrolases"/>
    <property type="match status" value="1"/>
</dbReference>
<dbReference type="Gene3D" id="1.20.1560.10">
    <property type="entry name" value="ABC transporter type 1, transmembrane domain"/>
    <property type="match status" value="1"/>
</dbReference>
<dbReference type="GO" id="GO:0005524">
    <property type="term" value="F:ATP binding"/>
    <property type="evidence" value="ECO:0007669"/>
    <property type="project" value="UniProtKB-KW"/>
</dbReference>
<keyword evidence="8 9" id="KW-0472">Membrane</keyword>
<evidence type="ECO:0000256" key="2">
    <source>
        <dbReference type="ARBA" id="ARBA00022475"/>
    </source>
</evidence>
<proteinExistence type="predicted"/>
<sequence length="561" mass="61420">MNRHTKHASRLPLLIYRYRGLLSVILIVSAATATLNTSLGALLKLLTESIQNNSTHGIYLFVLFFSIQRLLLPICGGITTFASNLLAVRLENDIRDAWYKHVINLDSNSSRQKNSGELQKRLQDAIGSVRSFLNNTLRSTLSITLEFISIIAFTLFLIGPSASLALVLCGAIYSTYIIKVTRTRVPLIRNISEADAACSAFMHDSFINAAPISPEATSMRAGKHSLLLTMLAKKRIDHATDLLKDSIWAAILCGGMAYVALSWFDSDGIGSIGATIMLSTGLAHMISQINSLGFNYRNILHAKVDIERISGALTQPKIDQRQLIAVNIQTTNHIHYQVQNLILFGYRDGQAYPVTGDIFIRKGHINSMRGDSGIGKSTLTRFMRGEITPPAAKIFLCGVDMSSIARDSLLRSISSTSQESIIFNESIRSNLRYGNPNAHDKELISTLSSVGLDKFCSTDGLDFIVGEKGGLLSGGERQRLGVARALLQNADLIILDEPFSGLDTAGAISLASLIADLSNRVYVLLILHQNPHQLFDTSNNPLNTFALTVNSDLKTLEITRE</sequence>
<dbReference type="InterPro" id="IPR003593">
    <property type="entry name" value="AAA+_ATPase"/>
</dbReference>
<dbReference type="PANTHER" id="PTHR43394:SF1">
    <property type="entry name" value="ATP-BINDING CASSETTE SUB-FAMILY B MEMBER 10, MITOCHONDRIAL"/>
    <property type="match status" value="1"/>
</dbReference>
<feature type="transmembrane region" description="Helical" evidence="9">
    <location>
        <begin position="58"/>
        <end position="86"/>
    </location>
</feature>
<dbReference type="SUPFAM" id="SSF52540">
    <property type="entry name" value="P-loop containing nucleoside triphosphate hydrolases"/>
    <property type="match status" value="1"/>
</dbReference>
<comment type="caution">
    <text evidence="12">The sequence shown here is derived from an EMBL/GenBank/DDBJ whole genome shotgun (WGS) entry which is preliminary data.</text>
</comment>
<dbReference type="PROSITE" id="PS50929">
    <property type="entry name" value="ABC_TM1F"/>
    <property type="match status" value="1"/>
</dbReference>
<keyword evidence="2" id="KW-1003">Cell membrane</keyword>
<dbReference type="GO" id="GO:0005886">
    <property type="term" value="C:plasma membrane"/>
    <property type="evidence" value="ECO:0007669"/>
    <property type="project" value="UniProtKB-SubCell"/>
</dbReference>
<dbReference type="GO" id="GO:0015421">
    <property type="term" value="F:ABC-type oligopeptide transporter activity"/>
    <property type="evidence" value="ECO:0007669"/>
    <property type="project" value="TreeGrafter"/>
</dbReference>
<evidence type="ECO:0000313" key="13">
    <source>
        <dbReference type="Proteomes" id="UP000005463"/>
    </source>
</evidence>
<evidence type="ECO:0000256" key="7">
    <source>
        <dbReference type="ARBA" id="ARBA00022989"/>
    </source>
</evidence>
<evidence type="ECO:0000259" key="11">
    <source>
        <dbReference type="PROSITE" id="PS50929"/>
    </source>
</evidence>
<gene>
    <name evidence="12" type="ORF">BamIOP4010DRAFT_4703</name>
</gene>
<dbReference type="SMART" id="SM00382">
    <property type="entry name" value="AAA"/>
    <property type="match status" value="1"/>
</dbReference>
<feature type="transmembrane region" description="Helical" evidence="9">
    <location>
        <begin position="140"/>
        <end position="158"/>
    </location>
</feature>
<evidence type="ECO:0000256" key="8">
    <source>
        <dbReference type="ARBA" id="ARBA00023136"/>
    </source>
</evidence>
<keyword evidence="4 9" id="KW-0812">Transmembrane</keyword>
<reference evidence="12 13" key="1">
    <citation type="submission" date="2008-03" db="EMBL/GenBank/DDBJ databases">
        <title>Sequencing of the draft genome and assembly of Burkholderia ambifaria IOP40-10.</title>
        <authorList>
            <consortium name="US DOE Joint Genome Institute (JGI-PGF)"/>
            <person name="Copeland A."/>
            <person name="Lucas S."/>
            <person name="Lapidus A."/>
            <person name="Glavina del Rio T."/>
            <person name="Dalin E."/>
            <person name="Tice H."/>
            <person name="Bruce D."/>
            <person name="Goodwin L."/>
            <person name="Pitluck S."/>
            <person name="Larimer F."/>
            <person name="Land M.L."/>
            <person name="Hauser L."/>
            <person name="Tiedje J."/>
            <person name="Richardson P."/>
        </authorList>
    </citation>
    <scope>NUCLEOTIDE SEQUENCE [LARGE SCALE GENOMIC DNA]</scope>
    <source>
        <strain evidence="12 13">IOP40-10</strain>
    </source>
</reference>
<evidence type="ECO:0000256" key="3">
    <source>
        <dbReference type="ARBA" id="ARBA00022519"/>
    </source>
</evidence>
<feature type="transmembrane region" description="Helical" evidence="9">
    <location>
        <begin position="21"/>
        <end position="46"/>
    </location>
</feature>
<evidence type="ECO:0000256" key="1">
    <source>
        <dbReference type="ARBA" id="ARBA00004651"/>
    </source>
</evidence>
<protein>
    <submittedName>
        <fullName evidence="12">ABC transporter related</fullName>
    </submittedName>
</protein>
<feature type="domain" description="ABC transporter" evidence="10">
    <location>
        <begin position="336"/>
        <end position="561"/>
    </location>
</feature>
<evidence type="ECO:0000259" key="10">
    <source>
        <dbReference type="PROSITE" id="PS50893"/>
    </source>
</evidence>
<evidence type="ECO:0000256" key="6">
    <source>
        <dbReference type="ARBA" id="ARBA00022840"/>
    </source>
</evidence>
<dbReference type="EMBL" id="ABLC01000157">
    <property type="protein sequence ID" value="EDT01780.1"/>
    <property type="molecule type" value="Genomic_DNA"/>
</dbReference>
<dbReference type="InterPro" id="IPR039421">
    <property type="entry name" value="Type_1_exporter"/>
</dbReference>
<keyword evidence="3" id="KW-0997">Cell inner membrane</keyword>
<dbReference type="Pfam" id="PF00005">
    <property type="entry name" value="ABC_tran"/>
    <property type="match status" value="1"/>
</dbReference>
<comment type="subcellular location">
    <subcellularLocation>
        <location evidence="1">Cell membrane</location>
        <topology evidence="1">Multi-pass membrane protein</topology>
    </subcellularLocation>
</comment>
<evidence type="ECO:0000256" key="5">
    <source>
        <dbReference type="ARBA" id="ARBA00022741"/>
    </source>
</evidence>
<dbReference type="Pfam" id="PF00664">
    <property type="entry name" value="ABC_membrane"/>
    <property type="match status" value="1"/>
</dbReference>
<dbReference type="Proteomes" id="UP000005463">
    <property type="component" value="Unassembled WGS sequence"/>
</dbReference>
<dbReference type="InterPro" id="IPR017871">
    <property type="entry name" value="ABC_transporter-like_CS"/>
</dbReference>
<feature type="domain" description="ABC transmembrane type-1" evidence="11">
    <location>
        <begin position="24"/>
        <end position="212"/>
    </location>
</feature>
<dbReference type="PROSITE" id="PS00211">
    <property type="entry name" value="ABC_TRANSPORTER_1"/>
    <property type="match status" value="1"/>
</dbReference>
<evidence type="ECO:0000313" key="12">
    <source>
        <dbReference type="EMBL" id="EDT01780.1"/>
    </source>
</evidence>
<accession>B1FKZ2</accession>
<evidence type="ECO:0000256" key="9">
    <source>
        <dbReference type="SAM" id="Phobius"/>
    </source>
</evidence>
<evidence type="ECO:0000256" key="4">
    <source>
        <dbReference type="ARBA" id="ARBA00022692"/>
    </source>
</evidence>
<dbReference type="PATRIC" id="fig|396596.7.peg.2744"/>
<dbReference type="InterPro" id="IPR027417">
    <property type="entry name" value="P-loop_NTPase"/>
</dbReference>
<organism evidence="12 13">
    <name type="scientific">Burkholderia ambifaria IOP40-10</name>
    <dbReference type="NCBI Taxonomy" id="396596"/>
    <lineage>
        <taxon>Bacteria</taxon>
        <taxon>Pseudomonadati</taxon>
        <taxon>Pseudomonadota</taxon>
        <taxon>Betaproteobacteria</taxon>
        <taxon>Burkholderiales</taxon>
        <taxon>Burkholderiaceae</taxon>
        <taxon>Burkholderia</taxon>
        <taxon>Burkholderia cepacia complex</taxon>
    </lineage>
</organism>
<dbReference type="InterPro" id="IPR036640">
    <property type="entry name" value="ABC1_TM_sf"/>
</dbReference>
<dbReference type="PANTHER" id="PTHR43394">
    <property type="entry name" value="ATP-DEPENDENT PERMEASE MDL1, MITOCHONDRIAL"/>
    <property type="match status" value="1"/>
</dbReference>
<name>B1FKZ2_9BURK</name>
<dbReference type="InterPro" id="IPR003439">
    <property type="entry name" value="ABC_transporter-like_ATP-bd"/>
</dbReference>